<name>A0AAV3YK44_9GAST</name>
<protein>
    <submittedName>
        <fullName evidence="2">Anoctamin</fullName>
    </submittedName>
</protein>
<feature type="compositionally biased region" description="Basic and acidic residues" evidence="1">
    <location>
        <begin position="23"/>
        <end position="33"/>
    </location>
</feature>
<reference evidence="2 3" key="1">
    <citation type="journal article" date="2021" name="Elife">
        <title>Chloroplast acquisition without the gene transfer in kleptoplastic sea slugs, Plakobranchus ocellatus.</title>
        <authorList>
            <person name="Maeda T."/>
            <person name="Takahashi S."/>
            <person name="Yoshida T."/>
            <person name="Shimamura S."/>
            <person name="Takaki Y."/>
            <person name="Nagai Y."/>
            <person name="Toyoda A."/>
            <person name="Suzuki Y."/>
            <person name="Arimoto A."/>
            <person name="Ishii H."/>
            <person name="Satoh N."/>
            <person name="Nishiyama T."/>
            <person name="Hasebe M."/>
            <person name="Maruyama T."/>
            <person name="Minagawa J."/>
            <person name="Obokata J."/>
            <person name="Shigenobu S."/>
        </authorList>
    </citation>
    <scope>NUCLEOTIDE SEQUENCE [LARGE SCALE GENOMIC DNA]</scope>
</reference>
<sequence>MERNHLNGQASIPLEDYGATSSSKREEDRQRIMDDDDDDAMRRGSDEPDKHSFTRNNQVTDAATLTEGVAGMIAKETVLKFRFSFMSRVPATKATQALQGVEGTRLP</sequence>
<keyword evidence="3" id="KW-1185">Reference proteome</keyword>
<accession>A0AAV3YK44</accession>
<dbReference type="EMBL" id="BLXT01001194">
    <property type="protein sequence ID" value="GFN83383.1"/>
    <property type="molecule type" value="Genomic_DNA"/>
</dbReference>
<evidence type="ECO:0000256" key="1">
    <source>
        <dbReference type="SAM" id="MobiDB-lite"/>
    </source>
</evidence>
<organism evidence="2 3">
    <name type="scientific">Plakobranchus ocellatus</name>
    <dbReference type="NCBI Taxonomy" id="259542"/>
    <lineage>
        <taxon>Eukaryota</taxon>
        <taxon>Metazoa</taxon>
        <taxon>Spiralia</taxon>
        <taxon>Lophotrochozoa</taxon>
        <taxon>Mollusca</taxon>
        <taxon>Gastropoda</taxon>
        <taxon>Heterobranchia</taxon>
        <taxon>Euthyneura</taxon>
        <taxon>Panpulmonata</taxon>
        <taxon>Sacoglossa</taxon>
        <taxon>Placobranchoidea</taxon>
        <taxon>Plakobranchidae</taxon>
        <taxon>Plakobranchus</taxon>
    </lineage>
</organism>
<evidence type="ECO:0000313" key="2">
    <source>
        <dbReference type="EMBL" id="GFN83383.1"/>
    </source>
</evidence>
<feature type="compositionally biased region" description="Basic and acidic residues" evidence="1">
    <location>
        <begin position="40"/>
        <end position="52"/>
    </location>
</feature>
<feature type="region of interest" description="Disordered" evidence="1">
    <location>
        <begin position="1"/>
        <end position="57"/>
    </location>
</feature>
<proteinExistence type="predicted"/>
<dbReference type="AlphaFoldDB" id="A0AAV3YK44"/>
<feature type="compositionally biased region" description="Polar residues" evidence="1">
    <location>
        <begin position="1"/>
        <end position="10"/>
    </location>
</feature>
<gene>
    <name evidence="2" type="ORF">PoB_000988900</name>
</gene>
<evidence type="ECO:0000313" key="3">
    <source>
        <dbReference type="Proteomes" id="UP000735302"/>
    </source>
</evidence>
<comment type="caution">
    <text evidence="2">The sequence shown here is derived from an EMBL/GenBank/DDBJ whole genome shotgun (WGS) entry which is preliminary data.</text>
</comment>
<dbReference type="Proteomes" id="UP000735302">
    <property type="component" value="Unassembled WGS sequence"/>
</dbReference>